<dbReference type="InterPro" id="IPR000600">
    <property type="entry name" value="ROK"/>
</dbReference>
<dbReference type="InterPro" id="IPR036388">
    <property type="entry name" value="WH-like_DNA-bd_sf"/>
</dbReference>
<organism evidence="3 4">
    <name type="scientific">Kineosporia babensis</name>
    <dbReference type="NCBI Taxonomy" id="499548"/>
    <lineage>
        <taxon>Bacteria</taxon>
        <taxon>Bacillati</taxon>
        <taxon>Actinomycetota</taxon>
        <taxon>Actinomycetes</taxon>
        <taxon>Kineosporiales</taxon>
        <taxon>Kineosporiaceae</taxon>
        <taxon>Kineosporia</taxon>
    </lineage>
</organism>
<dbReference type="PANTHER" id="PTHR18964">
    <property type="entry name" value="ROK (REPRESSOR, ORF, KINASE) FAMILY"/>
    <property type="match status" value="1"/>
</dbReference>
<dbReference type="InterPro" id="IPR043129">
    <property type="entry name" value="ATPase_NBD"/>
</dbReference>
<keyword evidence="4" id="KW-1185">Reference proteome</keyword>
<dbReference type="AlphaFoldDB" id="A0A9X1NCM7"/>
<evidence type="ECO:0000256" key="2">
    <source>
        <dbReference type="SAM" id="MobiDB-lite"/>
    </source>
</evidence>
<gene>
    <name evidence="3" type="ORF">LR394_12190</name>
</gene>
<dbReference type="Proteomes" id="UP001138997">
    <property type="component" value="Unassembled WGS sequence"/>
</dbReference>
<accession>A0A9X1NCM7</accession>
<dbReference type="InterPro" id="IPR049874">
    <property type="entry name" value="ROK_cs"/>
</dbReference>
<dbReference type="Pfam" id="PF00480">
    <property type="entry name" value="ROK"/>
    <property type="match status" value="2"/>
</dbReference>
<evidence type="ECO:0000313" key="3">
    <source>
        <dbReference type="EMBL" id="MCD5311663.1"/>
    </source>
</evidence>
<dbReference type="PANTHER" id="PTHR18964:SF149">
    <property type="entry name" value="BIFUNCTIONAL UDP-N-ACETYLGLUCOSAMINE 2-EPIMERASE_N-ACETYLMANNOSAMINE KINASE"/>
    <property type="match status" value="1"/>
</dbReference>
<dbReference type="Gene3D" id="1.10.10.10">
    <property type="entry name" value="Winged helix-like DNA-binding domain superfamily/Winged helix DNA-binding domain"/>
    <property type="match status" value="1"/>
</dbReference>
<evidence type="ECO:0000313" key="4">
    <source>
        <dbReference type="Proteomes" id="UP001138997"/>
    </source>
</evidence>
<dbReference type="SUPFAM" id="SSF46785">
    <property type="entry name" value="Winged helix' DNA-binding domain"/>
    <property type="match status" value="1"/>
</dbReference>
<comment type="similarity">
    <text evidence="1">Belongs to the ROK (NagC/XylR) family.</text>
</comment>
<dbReference type="EMBL" id="JAJOMB010000005">
    <property type="protein sequence ID" value="MCD5311663.1"/>
    <property type="molecule type" value="Genomic_DNA"/>
</dbReference>
<comment type="caution">
    <text evidence="3">The sequence shown here is derived from an EMBL/GenBank/DDBJ whole genome shotgun (WGS) entry which is preliminary data.</text>
</comment>
<feature type="region of interest" description="Disordered" evidence="2">
    <location>
        <begin position="211"/>
        <end position="232"/>
    </location>
</feature>
<dbReference type="Gene3D" id="3.30.420.40">
    <property type="match status" value="2"/>
</dbReference>
<dbReference type="InterPro" id="IPR036390">
    <property type="entry name" value="WH_DNA-bd_sf"/>
</dbReference>
<dbReference type="PROSITE" id="PS01125">
    <property type="entry name" value="ROK"/>
    <property type="match status" value="1"/>
</dbReference>
<proteinExistence type="inferred from homology"/>
<sequence length="395" mass="40185">MPATPGKALRPTTKVMPGQARVYNRSLVLQSLYSDGPQSRADLARVTSLTPVTIGALVSELIAEGLAVELGTRAGTARVGKPATLVGFEPAAAHIVSLDLNPDVVFRGAVLDLAGTVLATRQVPREGRTGEAAATAVIELALELLELAERPVLGIGVGSPGVVDQQGTVINAPNLGWSNMPLAEILRKATDRPVHVANDANAAALAEHSFGGAGTRTVSGPEGSGGRTDGERSSGVLVLTVGMGVGAGILLDGALVQGDRFAAGEIGHLIVEEPGLPCACGRSGCLERLLSVGHLRERLEGLSDSEQQEVLAQAGTSLGTALAPVISTLDLAEVVLTGPPDLLGGALLEAAGAAIRRRVLPVVGQALEIRLSTLHENSILLGSAVLVLSGELGVS</sequence>
<protein>
    <submittedName>
        <fullName evidence="3">ROK family protein</fullName>
    </submittedName>
</protein>
<name>A0A9X1NCM7_9ACTN</name>
<reference evidence="3" key="1">
    <citation type="submission" date="2021-11" db="EMBL/GenBank/DDBJ databases">
        <title>Streptomyces corallinus and Kineosporia corallina sp. nov., two new coral-derived marine actinobacteria.</title>
        <authorList>
            <person name="Buangrab K."/>
            <person name="Sutthacheep M."/>
            <person name="Yeemin T."/>
            <person name="Harunari E."/>
            <person name="Igarashi Y."/>
            <person name="Sripreechasak P."/>
            <person name="Kanchanasin P."/>
            <person name="Tanasupawat S."/>
            <person name="Phongsopitanun W."/>
        </authorList>
    </citation>
    <scope>NUCLEOTIDE SEQUENCE</scope>
    <source>
        <strain evidence="3">JCM 31032</strain>
    </source>
</reference>
<dbReference type="SUPFAM" id="SSF53067">
    <property type="entry name" value="Actin-like ATPase domain"/>
    <property type="match status" value="1"/>
</dbReference>
<dbReference type="RefSeq" id="WP_231441080.1">
    <property type="nucleotide sequence ID" value="NZ_JAJOMB010000005.1"/>
</dbReference>
<evidence type="ECO:0000256" key="1">
    <source>
        <dbReference type="ARBA" id="ARBA00006479"/>
    </source>
</evidence>